<dbReference type="SMART" id="SM01130">
    <property type="entry name" value="DHDPS"/>
    <property type="match status" value="1"/>
</dbReference>
<gene>
    <name evidence="12 14" type="primary">dapA</name>
    <name evidence="14" type="ORF">KW869_05685</name>
</gene>
<keyword evidence="8 12" id="KW-0457">Lysine biosynthesis</keyword>
<dbReference type="Pfam" id="PF00701">
    <property type="entry name" value="DHDPS"/>
    <property type="match status" value="1"/>
</dbReference>
<sequence length="288" mass="31009">MSNFRGIWIALATPFRADEIDFEGLERLVKKLLADGVAGFVVCGTTGEAAALSPAEQLSVLDSVLSWVDPHQVVMGLSGNNLREILAFQEEIQKRELAGLLVPAPYYIRPSQAGLESFFMTVADAARVPVIVYDIPYRTGARIARETLRKIVRHPQIAAVKDCGGDMETTMALIQDGAVQVLAGEDSQLFNSLCLGGSGAISASAHIRADLYVKLHQQVDSGDLEGARLTHYQLLPWMQIAFAEPNPAVLKAALDLQGLTSADLREPMQACTPATRVALTKVLSLLGA</sequence>
<evidence type="ECO:0000256" key="1">
    <source>
        <dbReference type="ARBA" id="ARBA00003294"/>
    </source>
</evidence>
<dbReference type="CDD" id="cd00950">
    <property type="entry name" value="DHDPS"/>
    <property type="match status" value="1"/>
</dbReference>
<dbReference type="SUPFAM" id="SSF51569">
    <property type="entry name" value="Aldolase"/>
    <property type="match status" value="1"/>
</dbReference>
<comment type="pathway">
    <text evidence="2 12">Amino-acid biosynthesis; L-lysine biosynthesis via DAP pathway; (S)-tetrahydrodipicolinate from L-aspartate: step 3/4.</text>
</comment>
<evidence type="ECO:0000256" key="13">
    <source>
        <dbReference type="PIRNR" id="PIRNR001365"/>
    </source>
</evidence>
<evidence type="ECO:0000256" key="12">
    <source>
        <dbReference type="HAMAP-Rule" id="MF_00418"/>
    </source>
</evidence>
<dbReference type="Proteomes" id="UP001621534">
    <property type="component" value="Unassembled WGS sequence"/>
</dbReference>
<feature type="active site" description="Proton donor/acceptor" evidence="12">
    <location>
        <position position="133"/>
    </location>
</feature>
<feature type="site" description="Part of a proton relay during catalysis" evidence="12">
    <location>
        <position position="45"/>
    </location>
</feature>
<comment type="subunit">
    <text evidence="12">Homodimer.</text>
</comment>
<dbReference type="InterPro" id="IPR020625">
    <property type="entry name" value="Schiff_base-form_aldolases_AS"/>
</dbReference>
<feature type="site" description="Part of a proton relay during catalysis" evidence="12">
    <location>
        <position position="107"/>
    </location>
</feature>
<evidence type="ECO:0000256" key="6">
    <source>
        <dbReference type="ARBA" id="ARBA00022605"/>
    </source>
</evidence>
<dbReference type="PANTHER" id="PTHR12128">
    <property type="entry name" value="DIHYDRODIPICOLINATE SYNTHASE"/>
    <property type="match status" value="1"/>
</dbReference>
<dbReference type="PROSITE" id="PS00666">
    <property type="entry name" value="DHDPS_2"/>
    <property type="match status" value="1"/>
</dbReference>
<dbReference type="GO" id="GO:0008840">
    <property type="term" value="F:4-hydroxy-tetrahydrodipicolinate synthase activity"/>
    <property type="evidence" value="ECO:0007669"/>
    <property type="project" value="UniProtKB-EC"/>
</dbReference>
<dbReference type="Gene3D" id="3.20.20.70">
    <property type="entry name" value="Aldolase class I"/>
    <property type="match status" value="1"/>
</dbReference>
<keyword evidence="5 12" id="KW-0963">Cytoplasm</keyword>
<feature type="binding site" evidence="12">
    <location>
        <position position="46"/>
    </location>
    <ligand>
        <name>pyruvate</name>
        <dbReference type="ChEBI" id="CHEBI:15361"/>
    </ligand>
</feature>
<evidence type="ECO:0000256" key="10">
    <source>
        <dbReference type="ARBA" id="ARBA00023270"/>
    </source>
</evidence>
<evidence type="ECO:0000256" key="8">
    <source>
        <dbReference type="ARBA" id="ARBA00023154"/>
    </source>
</evidence>
<evidence type="ECO:0000256" key="4">
    <source>
        <dbReference type="ARBA" id="ARBA00012086"/>
    </source>
</evidence>
<dbReference type="InterPro" id="IPR013785">
    <property type="entry name" value="Aldolase_TIM"/>
</dbReference>
<evidence type="ECO:0000256" key="2">
    <source>
        <dbReference type="ARBA" id="ARBA00005120"/>
    </source>
</evidence>
<reference evidence="14 15" key="1">
    <citation type="journal article" date="2012" name="Plant Soil">
        <title>Screening of plant growth-promoting traits in arsenic-resistant bacteria isolated from the rhizosphere of soybean plants from Argentinean agricultural soil.</title>
        <authorList>
            <person name="Wevar Oller A.L."/>
            <person name="Talano M.A."/>
            <person name="Agostini E."/>
        </authorList>
    </citation>
    <scope>NUCLEOTIDE SEQUENCE [LARGE SCALE GENOMIC DNA]</scope>
    <source>
        <strain evidence="14 15">AW4</strain>
    </source>
</reference>
<dbReference type="EMBL" id="JAHWXS010000004">
    <property type="protein sequence ID" value="MFK5733010.1"/>
    <property type="molecule type" value="Genomic_DNA"/>
</dbReference>
<keyword evidence="6 12" id="KW-0028">Amino-acid biosynthesis</keyword>
<feature type="active site" description="Schiff-base intermediate with substrate" evidence="12">
    <location>
        <position position="161"/>
    </location>
</feature>
<evidence type="ECO:0000256" key="3">
    <source>
        <dbReference type="ARBA" id="ARBA00007592"/>
    </source>
</evidence>
<keyword evidence="7 12" id="KW-0220">Diaminopimelate biosynthesis</keyword>
<dbReference type="PANTHER" id="PTHR12128:SF66">
    <property type="entry name" value="4-HYDROXY-2-OXOGLUTARATE ALDOLASE, MITOCHONDRIAL"/>
    <property type="match status" value="1"/>
</dbReference>
<dbReference type="PRINTS" id="PR00146">
    <property type="entry name" value="DHPICSNTHASE"/>
</dbReference>
<keyword evidence="10 12" id="KW-0704">Schiff base</keyword>
<comment type="similarity">
    <text evidence="3 12 13">Belongs to the DapA family.</text>
</comment>
<evidence type="ECO:0000256" key="7">
    <source>
        <dbReference type="ARBA" id="ARBA00022915"/>
    </source>
</evidence>
<keyword evidence="15" id="KW-1185">Reference proteome</keyword>
<evidence type="ECO:0000256" key="5">
    <source>
        <dbReference type="ARBA" id="ARBA00022490"/>
    </source>
</evidence>
<evidence type="ECO:0000256" key="11">
    <source>
        <dbReference type="ARBA" id="ARBA00047836"/>
    </source>
</evidence>
<comment type="caution">
    <text evidence="14">The sequence shown here is derived from an EMBL/GenBank/DDBJ whole genome shotgun (WGS) entry which is preliminary data.</text>
</comment>
<protein>
    <recommendedName>
        <fullName evidence="4 12">4-hydroxy-tetrahydrodipicolinate synthase</fullName>
        <shortName evidence="12">HTPA synthase</shortName>
        <ecNumber evidence="4 12">4.3.3.7</ecNumber>
    </recommendedName>
</protein>
<dbReference type="InterPro" id="IPR005263">
    <property type="entry name" value="DapA"/>
</dbReference>
<name>A0ABW8NSX6_9PSED</name>
<organism evidence="14 15">
    <name type="scientific">Pseudomonas urmiensis</name>
    <dbReference type="NCBI Taxonomy" id="2745493"/>
    <lineage>
        <taxon>Bacteria</taxon>
        <taxon>Pseudomonadati</taxon>
        <taxon>Pseudomonadota</taxon>
        <taxon>Gammaproteobacteria</taxon>
        <taxon>Pseudomonadales</taxon>
        <taxon>Pseudomonadaceae</taxon>
        <taxon>Pseudomonas</taxon>
    </lineage>
</organism>
<evidence type="ECO:0000313" key="15">
    <source>
        <dbReference type="Proteomes" id="UP001621534"/>
    </source>
</evidence>
<comment type="function">
    <text evidence="1 12">Catalyzes the condensation of (S)-aspartate-beta-semialdehyde [(S)-ASA] and pyruvate to 4-hydroxy-tetrahydrodipicolinate (HTPA).</text>
</comment>
<dbReference type="PIRSF" id="PIRSF001365">
    <property type="entry name" value="DHDPS"/>
    <property type="match status" value="1"/>
</dbReference>
<dbReference type="EC" id="4.3.3.7" evidence="4 12"/>
<comment type="catalytic activity">
    <reaction evidence="11 12">
        <text>L-aspartate 4-semialdehyde + pyruvate = (2S,4S)-4-hydroxy-2,3,4,5-tetrahydrodipicolinate + H2O + H(+)</text>
        <dbReference type="Rhea" id="RHEA:34171"/>
        <dbReference type="ChEBI" id="CHEBI:15361"/>
        <dbReference type="ChEBI" id="CHEBI:15377"/>
        <dbReference type="ChEBI" id="CHEBI:15378"/>
        <dbReference type="ChEBI" id="CHEBI:67139"/>
        <dbReference type="ChEBI" id="CHEBI:537519"/>
        <dbReference type="EC" id="4.3.3.7"/>
    </reaction>
</comment>
<proteinExistence type="inferred from homology"/>
<accession>A0ABW8NSX6</accession>
<keyword evidence="9 12" id="KW-0456">Lyase</keyword>
<evidence type="ECO:0000256" key="9">
    <source>
        <dbReference type="ARBA" id="ARBA00023239"/>
    </source>
</evidence>
<comment type="caution">
    <text evidence="12">Was originally thought to be a dihydrodipicolinate synthase (DHDPS), catalyzing the condensation of (S)-aspartate-beta-semialdehyde [(S)-ASA] and pyruvate to dihydrodipicolinate (DHDP). However, it was shown in E.coli that the product of the enzymatic reaction is not dihydrodipicolinate but in fact (4S)-4-hydroxy-2,3,4,5-tetrahydro-(2S)-dipicolinic acid (HTPA), and that the consecutive dehydration reaction leading to DHDP is not spontaneous but catalyzed by DapB.</text>
</comment>
<dbReference type="RefSeq" id="WP_024652037.1">
    <property type="nucleotide sequence ID" value="NZ_JAHWXS010000004.1"/>
</dbReference>
<dbReference type="HAMAP" id="MF_00418">
    <property type="entry name" value="DapA"/>
    <property type="match status" value="1"/>
</dbReference>
<dbReference type="InterPro" id="IPR002220">
    <property type="entry name" value="DapA-like"/>
</dbReference>
<feature type="binding site" evidence="12">
    <location>
        <position position="201"/>
    </location>
    <ligand>
        <name>pyruvate</name>
        <dbReference type="ChEBI" id="CHEBI:15361"/>
    </ligand>
</feature>
<evidence type="ECO:0000313" key="14">
    <source>
        <dbReference type="EMBL" id="MFK5733010.1"/>
    </source>
</evidence>
<dbReference type="NCBIfam" id="TIGR00674">
    <property type="entry name" value="dapA"/>
    <property type="match status" value="1"/>
</dbReference>
<comment type="subcellular location">
    <subcellularLocation>
        <location evidence="12">Cytoplasm</location>
    </subcellularLocation>
</comment>